<dbReference type="Proteomes" id="UP000694044">
    <property type="component" value="Unassembled WGS sequence"/>
</dbReference>
<evidence type="ECO:0000313" key="15">
    <source>
        <dbReference type="EMBL" id="KAG7383667.1"/>
    </source>
</evidence>
<dbReference type="PANTHER" id="PTHR11254">
    <property type="entry name" value="HECT DOMAIN UBIQUITIN-PROTEIN LIGASE"/>
    <property type="match status" value="1"/>
</dbReference>
<dbReference type="OrthoDB" id="8068875at2759"/>
<keyword evidence="8" id="KW-0862">Zinc</keyword>
<feature type="domain" description="RanBP2-type" evidence="13">
    <location>
        <begin position="100"/>
        <end position="131"/>
    </location>
</feature>
<dbReference type="SMART" id="SM00119">
    <property type="entry name" value="HECTc"/>
    <property type="match status" value="1"/>
</dbReference>
<proteinExistence type="predicted"/>
<keyword evidence="6 10" id="KW-0863">Zinc-finger</keyword>
<evidence type="ECO:0000256" key="5">
    <source>
        <dbReference type="ARBA" id="ARBA00022723"/>
    </source>
</evidence>
<dbReference type="GO" id="GO:0008270">
    <property type="term" value="F:zinc ion binding"/>
    <property type="evidence" value="ECO:0007669"/>
    <property type="project" value="UniProtKB-KW"/>
</dbReference>
<evidence type="ECO:0000256" key="6">
    <source>
        <dbReference type="ARBA" id="ARBA00022771"/>
    </source>
</evidence>
<evidence type="ECO:0000256" key="4">
    <source>
        <dbReference type="ARBA" id="ARBA00022679"/>
    </source>
</evidence>
<dbReference type="InterPro" id="IPR000569">
    <property type="entry name" value="HECT_dom"/>
</dbReference>
<sequence>MAQGIGAALTLLSGITQSLSNSSSSSDGSAGGLVGMGGVAPHQRQSIEFYLYIFLGVVVALAGGSTLLYCMHQRRLQLFQHDDNASNNMQRHLLEDSVIQDGQAEWQCSVCYHENHPVKRECLMCGTPEGTVEKGAEQRYFLCLPAACVVSRAVISTGVVLPPAPSGKQARKSFQILTSESPESQAALAARNRSFHVRRLNEMNLNQRQRGARRRHLWQRERTADGQFRWVRVAHCQPSRISQFAANIRASLPAAAASLLPDTATENERLSAPAAYTFEGESHGSTSPLSITRTSHSNREDIGVETELTMVESAGADGTYSPAIRKNVRRCRGPASCDGLTASAVSTDDGLIAQPSVGYVTHVNEQGQAEWVPADTLVHERAAVAAIDIEEFPRATSYIDFESVAALPFKAKVRWLLKELGKVAVPWDEGHLLLKIRRDAVLSESMHLLMLVPAADLRQRLRIEFIDEPGLDAGGLLREWVLLLCEQLFDEGYGLFQRTYADQSGYWINPNSREIHRDHLHCFQFVGRLLAKCLLEGQLLTAHLALPLLKHLLGVPISFSDLEFLDAELHRNALWLRDNDGAEALALDFTAQRQGNDGSVITEELKPGGTDISVTDANKEEYLTLLLKHKMFGGVREQLEALLQGLYDVLPRTLLAVFDYQELELLVCGVPSIDVADWESHTDIRFMRAEQGFNKPAAPECRVVQWFWDAVRAFSQEERARLLQFVTGTSRVPAEGFRALLSHDGRIRRFGLQLVAIGAPPTGLYPKAHTCFNRLDLPVYRSYEELVTYLTLVINMEITGFTMQ</sequence>
<evidence type="ECO:0000313" key="16">
    <source>
        <dbReference type="Proteomes" id="UP000694044"/>
    </source>
</evidence>
<dbReference type="AlphaFoldDB" id="A0A8T1VQZ5"/>
<feature type="active site" description="Glycyl thioester intermediate" evidence="9">
    <location>
        <position position="771"/>
    </location>
</feature>
<evidence type="ECO:0000259" key="14">
    <source>
        <dbReference type="PROSITE" id="PS50237"/>
    </source>
</evidence>
<feature type="compositionally biased region" description="Polar residues" evidence="11">
    <location>
        <begin position="283"/>
        <end position="295"/>
    </location>
</feature>
<dbReference type="PROSITE" id="PS50199">
    <property type="entry name" value="ZF_RANBP2_2"/>
    <property type="match status" value="1"/>
</dbReference>
<dbReference type="EC" id="2.3.2.26" evidence="3"/>
<keyword evidence="12" id="KW-0812">Transmembrane</keyword>
<dbReference type="GO" id="GO:0006511">
    <property type="term" value="P:ubiquitin-dependent protein catabolic process"/>
    <property type="evidence" value="ECO:0007669"/>
    <property type="project" value="TreeGrafter"/>
</dbReference>
<keyword evidence="5" id="KW-0479">Metal-binding</keyword>
<evidence type="ECO:0000256" key="1">
    <source>
        <dbReference type="ARBA" id="ARBA00000885"/>
    </source>
</evidence>
<evidence type="ECO:0000256" key="9">
    <source>
        <dbReference type="PROSITE-ProRule" id="PRU00104"/>
    </source>
</evidence>
<keyword evidence="16" id="KW-1185">Reference proteome</keyword>
<dbReference type="FunFam" id="3.30.2160.10:FF:000001">
    <property type="entry name" value="E3 ubiquitin-protein ligase NEDD4-like"/>
    <property type="match status" value="1"/>
</dbReference>
<evidence type="ECO:0000256" key="8">
    <source>
        <dbReference type="ARBA" id="ARBA00022833"/>
    </source>
</evidence>
<dbReference type="Pfam" id="PF00632">
    <property type="entry name" value="HECT"/>
    <property type="match status" value="1"/>
</dbReference>
<reference evidence="15" key="1">
    <citation type="submission" date="2021-02" db="EMBL/GenBank/DDBJ databases">
        <authorList>
            <person name="Palmer J.M."/>
        </authorList>
    </citation>
    <scope>NUCLEOTIDE SEQUENCE</scope>
    <source>
        <strain evidence="15">SCRP734</strain>
    </source>
</reference>
<evidence type="ECO:0000256" key="3">
    <source>
        <dbReference type="ARBA" id="ARBA00012485"/>
    </source>
</evidence>
<evidence type="ECO:0000256" key="11">
    <source>
        <dbReference type="SAM" id="MobiDB-lite"/>
    </source>
</evidence>
<feature type="domain" description="HECT" evidence="14">
    <location>
        <begin position="453"/>
        <end position="804"/>
    </location>
</feature>
<dbReference type="EMBL" id="JAGDFM010000170">
    <property type="protein sequence ID" value="KAG7383667.1"/>
    <property type="molecule type" value="Genomic_DNA"/>
</dbReference>
<evidence type="ECO:0000256" key="10">
    <source>
        <dbReference type="PROSITE-ProRule" id="PRU00322"/>
    </source>
</evidence>
<gene>
    <name evidence="15" type="ORF">PHYPSEUDO_003471</name>
</gene>
<keyword evidence="12" id="KW-0472">Membrane</keyword>
<comment type="caution">
    <text evidence="15">The sequence shown here is derived from an EMBL/GenBank/DDBJ whole genome shotgun (WGS) entry which is preliminary data.</text>
</comment>
<comment type="pathway">
    <text evidence="2">Protein modification; protein ubiquitination.</text>
</comment>
<accession>A0A8T1VQZ5</accession>
<comment type="catalytic activity">
    <reaction evidence="1">
        <text>S-ubiquitinyl-[E2 ubiquitin-conjugating enzyme]-L-cysteine + [acceptor protein]-L-lysine = [E2 ubiquitin-conjugating enzyme]-L-cysteine + N(6)-ubiquitinyl-[acceptor protein]-L-lysine.</text>
        <dbReference type="EC" id="2.3.2.26"/>
    </reaction>
</comment>
<dbReference type="GO" id="GO:0016567">
    <property type="term" value="P:protein ubiquitination"/>
    <property type="evidence" value="ECO:0007669"/>
    <property type="project" value="TreeGrafter"/>
</dbReference>
<evidence type="ECO:0000256" key="2">
    <source>
        <dbReference type="ARBA" id="ARBA00004906"/>
    </source>
</evidence>
<protein>
    <recommendedName>
        <fullName evidence="3">HECT-type E3 ubiquitin transferase</fullName>
        <ecNumber evidence="3">2.3.2.26</ecNumber>
    </recommendedName>
</protein>
<organism evidence="15 16">
    <name type="scientific">Phytophthora pseudosyringae</name>
    <dbReference type="NCBI Taxonomy" id="221518"/>
    <lineage>
        <taxon>Eukaryota</taxon>
        <taxon>Sar</taxon>
        <taxon>Stramenopiles</taxon>
        <taxon>Oomycota</taxon>
        <taxon>Peronosporomycetes</taxon>
        <taxon>Peronosporales</taxon>
        <taxon>Peronosporaceae</taxon>
        <taxon>Phytophthora</taxon>
    </lineage>
</organism>
<dbReference type="InterPro" id="IPR050409">
    <property type="entry name" value="E3_ubiq-protein_ligase"/>
</dbReference>
<dbReference type="GO" id="GO:0005737">
    <property type="term" value="C:cytoplasm"/>
    <property type="evidence" value="ECO:0007669"/>
    <property type="project" value="TreeGrafter"/>
</dbReference>
<dbReference type="PROSITE" id="PS50237">
    <property type="entry name" value="HECT"/>
    <property type="match status" value="1"/>
</dbReference>
<dbReference type="CDD" id="cd00078">
    <property type="entry name" value="HECTc"/>
    <property type="match status" value="1"/>
</dbReference>
<feature type="region of interest" description="Disordered" evidence="11">
    <location>
        <begin position="278"/>
        <end position="297"/>
    </location>
</feature>
<evidence type="ECO:0000259" key="13">
    <source>
        <dbReference type="PROSITE" id="PS50199"/>
    </source>
</evidence>
<keyword evidence="7 9" id="KW-0833">Ubl conjugation pathway</keyword>
<evidence type="ECO:0000256" key="7">
    <source>
        <dbReference type="ARBA" id="ARBA00022786"/>
    </source>
</evidence>
<dbReference type="GO" id="GO:0061630">
    <property type="term" value="F:ubiquitin protein ligase activity"/>
    <property type="evidence" value="ECO:0007669"/>
    <property type="project" value="UniProtKB-EC"/>
</dbReference>
<dbReference type="SMART" id="SM00547">
    <property type="entry name" value="ZnF_RBZ"/>
    <property type="match status" value="1"/>
</dbReference>
<dbReference type="PROSITE" id="PS01358">
    <property type="entry name" value="ZF_RANBP2_1"/>
    <property type="match status" value="1"/>
</dbReference>
<feature type="transmembrane region" description="Helical" evidence="12">
    <location>
        <begin position="49"/>
        <end position="70"/>
    </location>
</feature>
<dbReference type="PANTHER" id="PTHR11254:SF440">
    <property type="entry name" value="E3 UBIQUITIN-PROTEIN LIGASE NEDD-4"/>
    <property type="match status" value="1"/>
</dbReference>
<evidence type="ECO:0000256" key="12">
    <source>
        <dbReference type="SAM" id="Phobius"/>
    </source>
</evidence>
<keyword evidence="12" id="KW-1133">Transmembrane helix</keyword>
<dbReference type="FunFam" id="3.30.2410.10:FF:000009">
    <property type="entry name" value="Probable E3 ubiquitin-protein ligase HECTD2"/>
    <property type="match status" value="1"/>
</dbReference>
<keyword evidence="4" id="KW-0808">Transferase</keyword>
<name>A0A8T1VQZ5_9STRA</name>
<dbReference type="InterPro" id="IPR001876">
    <property type="entry name" value="Znf_RanBP2"/>
</dbReference>